<keyword evidence="4" id="KW-1185">Reference proteome</keyword>
<dbReference type="EMBL" id="MIJZ01000001">
    <property type="protein sequence ID" value="OEG13475.1"/>
    <property type="molecule type" value="Genomic_DNA"/>
</dbReference>
<dbReference type="PANTHER" id="PTHR46825:SF9">
    <property type="entry name" value="BETA-LACTAMASE-RELATED DOMAIN-CONTAINING PROTEIN"/>
    <property type="match status" value="1"/>
</dbReference>
<dbReference type="InterPro" id="IPR050491">
    <property type="entry name" value="AmpC-like"/>
</dbReference>
<evidence type="ECO:0000256" key="1">
    <source>
        <dbReference type="SAM" id="Phobius"/>
    </source>
</evidence>
<evidence type="ECO:0000259" key="2">
    <source>
        <dbReference type="Pfam" id="PF00144"/>
    </source>
</evidence>
<keyword evidence="1" id="KW-0812">Transmembrane</keyword>
<dbReference type="SUPFAM" id="SSF56601">
    <property type="entry name" value="beta-lactamase/transpeptidase-like"/>
    <property type="match status" value="1"/>
</dbReference>
<dbReference type="PANTHER" id="PTHR46825">
    <property type="entry name" value="D-ALANYL-D-ALANINE-CARBOXYPEPTIDASE/ENDOPEPTIDASE AMPH"/>
    <property type="match status" value="1"/>
</dbReference>
<comment type="caution">
    <text evidence="3">The sequence shown here is derived from an EMBL/GenBank/DDBJ whole genome shotgun (WGS) entry which is preliminary data.</text>
</comment>
<evidence type="ECO:0000313" key="3">
    <source>
        <dbReference type="EMBL" id="OEG13475.1"/>
    </source>
</evidence>
<keyword evidence="3" id="KW-0378">Hydrolase</keyword>
<protein>
    <submittedName>
        <fullName evidence="3">Serine hydrolase</fullName>
    </submittedName>
</protein>
<gene>
    <name evidence="3" type="ORF">BCR21_00335</name>
</gene>
<keyword evidence="1" id="KW-1133">Transmembrane helix</keyword>
<dbReference type="Proteomes" id="UP000094068">
    <property type="component" value="Unassembled WGS sequence"/>
</dbReference>
<accession>A0A1E5GLI8</accession>
<dbReference type="AlphaFoldDB" id="A0A1E5GLI8"/>
<keyword evidence="1" id="KW-0472">Membrane</keyword>
<dbReference type="InterPro" id="IPR012338">
    <property type="entry name" value="Beta-lactam/transpept-like"/>
</dbReference>
<evidence type="ECO:0000313" key="4">
    <source>
        <dbReference type="Proteomes" id="UP000094068"/>
    </source>
</evidence>
<dbReference type="Gene3D" id="3.40.710.10">
    <property type="entry name" value="DD-peptidase/beta-lactamase superfamily"/>
    <property type="match status" value="1"/>
</dbReference>
<organism evidence="3 4">
    <name type="scientific">Enterococcus ureasiticus</name>
    <dbReference type="NCBI Taxonomy" id="903984"/>
    <lineage>
        <taxon>Bacteria</taxon>
        <taxon>Bacillati</taxon>
        <taxon>Bacillota</taxon>
        <taxon>Bacilli</taxon>
        <taxon>Lactobacillales</taxon>
        <taxon>Enterococcaceae</taxon>
        <taxon>Enterococcus</taxon>
    </lineage>
</organism>
<dbReference type="STRING" id="903984.BCR21_00335"/>
<reference evidence="4" key="1">
    <citation type="submission" date="2016-09" db="EMBL/GenBank/DDBJ databases">
        <authorList>
            <person name="Gulvik C.A."/>
        </authorList>
    </citation>
    <scope>NUCLEOTIDE SEQUENCE [LARGE SCALE GENOMIC DNA]</scope>
    <source>
        <strain evidence="4">DSM 23328</strain>
    </source>
</reference>
<feature type="domain" description="Beta-lactamase-related" evidence="2">
    <location>
        <begin position="56"/>
        <end position="354"/>
    </location>
</feature>
<dbReference type="GO" id="GO:0016787">
    <property type="term" value="F:hydrolase activity"/>
    <property type="evidence" value="ECO:0007669"/>
    <property type="project" value="UniProtKB-KW"/>
</dbReference>
<proteinExistence type="predicted"/>
<name>A0A1E5GLI8_9ENTE</name>
<dbReference type="RefSeq" id="WP_069644541.1">
    <property type="nucleotide sequence ID" value="NZ_MIJZ01000001.1"/>
</dbReference>
<dbReference type="InterPro" id="IPR001466">
    <property type="entry name" value="Beta-lactam-related"/>
</dbReference>
<dbReference type="Pfam" id="PF00144">
    <property type="entry name" value="Beta-lactamase"/>
    <property type="match status" value="1"/>
</dbReference>
<sequence>MNKRWKWSIVGGMLLLLFMLLSSWFFNKENGLFVEHLSERQANNQKGTLSKSDSKKNIDQLIKEAHFQGAALLVSQNQIFYQQHFGYADAQNKRPNKIDGLFPIASLQKIITGSLILELVKEGKLKLDTTLDTFYPEINLSQTITIQQLLDHNSGILMDEEEPDKLLTDQESQIDNVLDSLSVVGSKEFNYTNSNYTILAGILSKLTGQSYEEVVQRRVIDKLSLSHTYFWDNLPKDEIIPKPYFYMDEDYQADPFPANEKLFSSLLGAGNMYMSTEDFLVFIQSLANGKLFEQAEYEKLAGAKDDGYQTGIIYFDDLKYSEGSLGGYGTVIYGDQDNKNLVILFANQPANDGMRALSEKLYSQLLNR</sequence>
<feature type="transmembrane region" description="Helical" evidence="1">
    <location>
        <begin position="7"/>
        <end position="26"/>
    </location>
</feature>